<evidence type="ECO:0000256" key="4">
    <source>
        <dbReference type="ARBA" id="ARBA00022692"/>
    </source>
</evidence>
<name>A0A1Y1RWT6_9SPIO</name>
<keyword evidence="10" id="KW-1185">Reference proteome</keyword>
<feature type="transmembrane region" description="Helical" evidence="7">
    <location>
        <begin position="81"/>
        <end position="103"/>
    </location>
</feature>
<dbReference type="OrthoDB" id="9787541at2"/>
<dbReference type="EMBL" id="MWQY01000015">
    <property type="protein sequence ID" value="ORC34099.1"/>
    <property type="molecule type" value="Genomic_DNA"/>
</dbReference>
<evidence type="ECO:0000256" key="5">
    <source>
        <dbReference type="ARBA" id="ARBA00022989"/>
    </source>
</evidence>
<dbReference type="Proteomes" id="UP000192343">
    <property type="component" value="Unassembled WGS sequence"/>
</dbReference>
<sequence length="301" mass="34073">MKSRSVSKLTGIFYSARLAPYVFVLPFLLVFFVFFLYPTISSIIMSLHDVKGFGNWEFIGLKNYERLNNIHFFNALRTSSLYTFLTIVILIPVPMIIAIFLNSKLMLARNFFRSVVFMPALISVVVAGIAFRLLFGNTEVALINSILARFGIEPVRWMLNKSTGMFLMVVLGTWRYAGVNMIYFMSGLQAIPVELYESASIDGAGVFRKFFGITLPLLKPIAIYVLTISIYGGYAMFTESYVFWNQSMPGDIGMTIVRYMYQEGLLQNRLGVGSAVGVTLLAIVFVINIIQLRLFGMFRKE</sequence>
<proteinExistence type="inferred from homology"/>
<keyword evidence="6 7" id="KW-0472">Membrane</keyword>
<evidence type="ECO:0000259" key="8">
    <source>
        <dbReference type="PROSITE" id="PS50928"/>
    </source>
</evidence>
<feature type="transmembrane region" description="Helical" evidence="7">
    <location>
        <begin position="217"/>
        <end position="237"/>
    </location>
</feature>
<evidence type="ECO:0000256" key="6">
    <source>
        <dbReference type="ARBA" id="ARBA00023136"/>
    </source>
</evidence>
<feature type="transmembrane region" description="Helical" evidence="7">
    <location>
        <begin position="21"/>
        <end position="40"/>
    </location>
</feature>
<dbReference type="AlphaFoldDB" id="A0A1Y1RWT6"/>
<dbReference type="InterPro" id="IPR051393">
    <property type="entry name" value="ABC_transporter_permease"/>
</dbReference>
<evidence type="ECO:0000256" key="3">
    <source>
        <dbReference type="ARBA" id="ARBA00022475"/>
    </source>
</evidence>
<dbReference type="RefSeq" id="WP_083051598.1">
    <property type="nucleotide sequence ID" value="NZ_CAXXQO010000003.1"/>
</dbReference>
<organism evidence="9 10">
    <name type="scientific">Marispirochaeta aestuarii</name>
    <dbReference type="NCBI Taxonomy" id="1963862"/>
    <lineage>
        <taxon>Bacteria</taxon>
        <taxon>Pseudomonadati</taxon>
        <taxon>Spirochaetota</taxon>
        <taxon>Spirochaetia</taxon>
        <taxon>Spirochaetales</taxon>
        <taxon>Spirochaetaceae</taxon>
        <taxon>Marispirochaeta</taxon>
    </lineage>
</organism>
<dbReference type="SUPFAM" id="SSF161098">
    <property type="entry name" value="MetI-like"/>
    <property type="match status" value="1"/>
</dbReference>
<dbReference type="PROSITE" id="PS50928">
    <property type="entry name" value="ABC_TM1"/>
    <property type="match status" value="1"/>
</dbReference>
<gene>
    <name evidence="9" type="ORF">B4O97_13525</name>
</gene>
<comment type="subcellular location">
    <subcellularLocation>
        <location evidence="1 7">Cell membrane</location>
        <topology evidence="1 7">Multi-pass membrane protein</topology>
    </subcellularLocation>
</comment>
<dbReference type="PANTHER" id="PTHR30193">
    <property type="entry name" value="ABC TRANSPORTER PERMEASE PROTEIN"/>
    <property type="match status" value="1"/>
</dbReference>
<dbReference type="PANTHER" id="PTHR30193:SF37">
    <property type="entry name" value="INNER MEMBRANE ABC TRANSPORTER PERMEASE PROTEIN YCJO"/>
    <property type="match status" value="1"/>
</dbReference>
<keyword evidence="2 7" id="KW-0813">Transport</keyword>
<reference evidence="9 10" key="1">
    <citation type="submission" date="2017-03" db="EMBL/GenBank/DDBJ databases">
        <title>Draft Genome sequence of Marispirochaeta sp. strain JC444.</title>
        <authorList>
            <person name="Shivani Y."/>
            <person name="Subhash Y."/>
            <person name="Sasikala C."/>
            <person name="Ramana C."/>
        </authorList>
    </citation>
    <scope>NUCLEOTIDE SEQUENCE [LARGE SCALE GENOMIC DNA]</scope>
    <source>
        <strain evidence="9 10">JC444</strain>
    </source>
</reference>
<accession>A0A1Y1RWT6</accession>
<feature type="domain" description="ABC transmembrane type-1" evidence="8">
    <location>
        <begin position="76"/>
        <end position="291"/>
    </location>
</feature>
<evidence type="ECO:0000313" key="10">
    <source>
        <dbReference type="Proteomes" id="UP000192343"/>
    </source>
</evidence>
<dbReference type="InterPro" id="IPR035906">
    <property type="entry name" value="MetI-like_sf"/>
</dbReference>
<dbReference type="GO" id="GO:0055085">
    <property type="term" value="P:transmembrane transport"/>
    <property type="evidence" value="ECO:0007669"/>
    <property type="project" value="InterPro"/>
</dbReference>
<keyword evidence="3" id="KW-1003">Cell membrane</keyword>
<comment type="caution">
    <text evidence="9">The sequence shown here is derived from an EMBL/GenBank/DDBJ whole genome shotgun (WGS) entry which is preliminary data.</text>
</comment>
<dbReference type="GO" id="GO:0005886">
    <property type="term" value="C:plasma membrane"/>
    <property type="evidence" value="ECO:0007669"/>
    <property type="project" value="UniProtKB-SubCell"/>
</dbReference>
<protein>
    <submittedName>
        <fullName evidence="9">Arabinose transporter permease</fullName>
    </submittedName>
</protein>
<feature type="transmembrane region" description="Helical" evidence="7">
    <location>
        <begin position="155"/>
        <end position="177"/>
    </location>
</feature>
<dbReference type="Gene3D" id="1.10.3720.10">
    <property type="entry name" value="MetI-like"/>
    <property type="match status" value="1"/>
</dbReference>
<evidence type="ECO:0000256" key="7">
    <source>
        <dbReference type="RuleBase" id="RU363032"/>
    </source>
</evidence>
<keyword evidence="5 7" id="KW-1133">Transmembrane helix</keyword>
<dbReference type="InterPro" id="IPR000515">
    <property type="entry name" value="MetI-like"/>
</dbReference>
<dbReference type="CDD" id="cd06261">
    <property type="entry name" value="TM_PBP2"/>
    <property type="match status" value="1"/>
</dbReference>
<dbReference type="STRING" id="1963862.B4O97_13525"/>
<feature type="transmembrane region" description="Helical" evidence="7">
    <location>
        <begin position="115"/>
        <end position="135"/>
    </location>
</feature>
<evidence type="ECO:0000256" key="2">
    <source>
        <dbReference type="ARBA" id="ARBA00022448"/>
    </source>
</evidence>
<evidence type="ECO:0000256" key="1">
    <source>
        <dbReference type="ARBA" id="ARBA00004651"/>
    </source>
</evidence>
<evidence type="ECO:0000313" key="9">
    <source>
        <dbReference type="EMBL" id="ORC34099.1"/>
    </source>
</evidence>
<keyword evidence="4 7" id="KW-0812">Transmembrane</keyword>
<dbReference type="Pfam" id="PF00528">
    <property type="entry name" value="BPD_transp_1"/>
    <property type="match status" value="1"/>
</dbReference>
<feature type="transmembrane region" description="Helical" evidence="7">
    <location>
        <begin position="270"/>
        <end position="290"/>
    </location>
</feature>
<comment type="similarity">
    <text evidence="7">Belongs to the binding-protein-dependent transport system permease family.</text>
</comment>